<evidence type="ECO:0000256" key="3">
    <source>
        <dbReference type="ARBA" id="ARBA00022884"/>
    </source>
</evidence>
<keyword evidence="2" id="KW-0677">Repeat</keyword>
<comment type="subcellular location">
    <subcellularLocation>
        <location evidence="1">Nucleus</location>
    </subcellularLocation>
</comment>
<dbReference type="PROSITE" id="PS50102">
    <property type="entry name" value="RRM"/>
    <property type="match status" value="2"/>
</dbReference>
<evidence type="ECO:0000313" key="8">
    <source>
        <dbReference type="WBParaSite" id="nRc.2.0.1.t05664-RA"/>
    </source>
</evidence>
<name>A0A915HUU0_ROMCU</name>
<evidence type="ECO:0000256" key="5">
    <source>
        <dbReference type="PROSITE-ProRule" id="PRU00176"/>
    </source>
</evidence>
<organism evidence="7 8">
    <name type="scientific">Romanomermis culicivorax</name>
    <name type="common">Nematode worm</name>
    <dbReference type="NCBI Taxonomy" id="13658"/>
    <lineage>
        <taxon>Eukaryota</taxon>
        <taxon>Metazoa</taxon>
        <taxon>Ecdysozoa</taxon>
        <taxon>Nematoda</taxon>
        <taxon>Enoplea</taxon>
        <taxon>Dorylaimia</taxon>
        <taxon>Mermithida</taxon>
        <taxon>Mermithoidea</taxon>
        <taxon>Mermithidae</taxon>
        <taxon>Romanomermis</taxon>
    </lineage>
</organism>
<dbReference type="CDD" id="cd00590">
    <property type="entry name" value="RRM_SF"/>
    <property type="match status" value="1"/>
</dbReference>
<keyword evidence="4" id="KW-0539">Nucleus</keyword>
<dbReference type="Pfam" id="PF00076">
    <property type="entry name" value="RRM_1"/>
    <property type="match status" value="2"/>
</dbReference>
<evidence type="ECO:0000256" key="4">
    <source>
        <dbReference type="ARBA" id="ARBA00023242"/>
    </source>
</evidence>
<reference evidence="8" key="1">
    <citation type="submission" date="2022-11" db="UniProtKB">
        <authorList>
            <consortium name="WormBaseParasite"/>
        </authorList>
    </citation>
    <scope>IDENTIFICATION</scope>
</reference>
<dbReference type="InterPro" id="IPR035979">
    <property type="entry name" value="RBD_domain_sf"/>
</dbReference>
<dbReference type="SUPFAM" id="SSF54928">
    <property type="entry name" value="RNA-binding domain, RBD"/>
    <property type="match status" value="3"/>
</dbReference>
<dbReference type="PANTHER" id="PTHR48039:SF5">
    <property type="entry name" value="RNA-BINDING PROTEIN 28"/>
    <property type="match status" value="1"/>
</dbReference>
<dbReference type="SMART" id="SM00360">
    <property type="entry name" value="RRM"/>
    <property type="match status" value="3"/>
</dbReference>
<sequence>MIQAIGDSKQVDVGNCENAQTSRLIIKNLPSKITSDRLKQIFIGHGLVTDCQLKFNSSGKFRNFAFIGFRTVDEAQNARQYFNNTYLDSSKIQVEFCRKLEHNQQAKKKIKENVEKAPSNKDCLQLIFENLPRNVKKKTLKNFIAPVKPLKIEVKIDDNESITTAIVKVTKKSDVKVLEKLDGKFFGGQKINVKTCENLMATDDNNPSTISYSKDVTNIKEQTDLISETGRLFVRNIPYVCTLDDVRKAFENFGPLADLKMPLDPSTKKHKGYAMVSFVLPENALKAFAEMDGTVFNGRMLHVVP</sequence>
<dbReference type="GO" id="GO:0003729">
    <property type="term" value="F:mRNA binding"/>
    <property type="evidence" value="ECO:0007669"/>
    <property type="project" value="TreeGrafter"/>
</dbReference>
<evidence type="ECO:0000256" key="2">
    <source>
        <dbReference type="ARBA" id="ARBA00022737"/>
    </source>
</evidence>
<dbReference type="InterPro" id="IPR051945">
    <property type="entry name" value="RRM_MRD1_RNA_proc_ribogen"/>
</dbReference>
<dbReference type="Gene3D" id="3.30.70.330">
    <property type="match status" value="3"/>
</dbReference>
<keyword evidence="7" id="KW-1185">Reference proteome</keyword>
<dbReference type="WBParaSite" id="nRc.2.0.1.t05664-RA">
    <property type="protein sequence ID" value="nRc.2.0.1.t05664-RA"/>
    <property type="gene ID" value="nRc.2.0.1.g05664"/>
</dbReference>
<protein>
    <submittedName>
        <fullName evidence="8">RRM domain-containing protein</fullName>
    </submittedName>
</protein>
<dbReference type="OMA" id="NCENAQT"/>
<evidence type="ECO:0000259" key="6">
    <source>
        <dbReference type="PROSITE" id="PS50102"/>
    </source>
</evidence>
<dbReference type="InterPro" id="IPR000504">
    <property type="entry name" value="RRM_dom"/>
</dbReference>
<evidence type="ECO:0000256" key="1">
    <source>
        <dbReference type="ARBA" id="ARBA00004123"/>
    </source>
</evidence>
<dbReference type="GO" id="GO:0005730">
    <property type="term" value="C:nucleolus"/>
    <property type="evidence" value="ECO:0007669"/>
    <property type="project" value="TreeGrafter"/>
</dbReference>
<dbReference type="InterPro" id="IPR012677">
    <property type="entry name" value="Nucleotide-bd_a/b_plait_sf"/>
</dbReference>
<feature type="domain" description="RRM" evidence="6">
    <location>
        <begin position="230"/>
        <end position="305"/>
    </location>
</feature>
<dbReference type="PANTHER" id="PTHR48039">
    <property type="entry name" value="RNA-BINDING MOTIF PROTEIN 14B"/>
    <property type="match status" value="1"/>
</dbReference>
<keyword evidence="3 5" id="KW-0694">RNA-binding</keyword>
<feature type="domain" description="RRM" evidence="6">
    <location>
        <begin position="22"/>
        <end position="99"/>
    </location>
</feature>
<dbReference type="Proteomes" id="UP000887565">
    <property type="component" value="Unplaced"/>
</dbReference>
<accession>A0A915HUU0</accession>
<dbReference type="AlphaFoldDB" id="A0A915HUU0"/>
<evidence type="ECO:0000313" key="7">
    <source>
        <dbReference type="Proteomes" id="UP000887565"/>
    </source>
</evidence>
<proteinExistence type="predicted"/>